<feature type="transmembrane region" description="Helical" evidence="6">
    <location>
        <begin position="256"/>
        <end position="274"/>
    </location>
</feature>
<dbReference type="GO" id="GO:0005886">
    <property type="term" value="C:plasma membrane"/>
    <property type="evidence" value="ECO:0007669"/>
    <property type="project" value="UniProtKB-SubCell"/>
</dbReference>
<dbReference type="SUPFAM" id="SSF103473">
    <property type="entry name" value="MFS general substrate transporter"/>
    <property type="match status" value="1"/>
</dbReference>
<evidence type="ECO:0000256" key="3">
    <source>
        <dbReference type="ARBA" id="ARBA00022692"/>
    </source>
</evidence>
<proteinExistence type="predicted"/>
<name>G0LYC6_LACPE</name>
<dbReference type="GO" id="GO:0022857">
    <property type="term" value="F:transmembrane transporter activity"/>
    <property type="evidence" value="ECO:0007669"/>
    <property type="project" value="InterPro"/>
</dbReference>
<feature type="transmembrane region" description="Helical" evidence="6">
    <location>
        <begin position="15"/>
        <end position="38"/>
    </location>
</feature>
<evidence type="ECO:0000256" key="4">
    <source>
        <dbReference type="ARBA" id="ARBA00022989"/>
    </source>
</evidence>
<evidence type="ECO:0000259" key="7">
    <source>
        <dbReference type="PROSITE" id="PS50850"/>
    </source>
</evidence>
<keyword evidence="4 6" id="KW-1133">Transmembrane helix</keyword>
<dbReference type="PROSITE" id="PS50850">
    <property type="entry name" value="MFS"/>
    <property type="match status" value="1"/>
</dbReference>
<comment type="subcellular location">
    <subcellularLocation>
        <location evidence="1">Cell membrane</location>
        <topology evidence="1">Multi-pass membrane protein</topology>
    </subcellularLocation>
</comment>
<dbReference type="CDD" id="cd17489">
    <property type="entry name" value="MFS_YfcJ_like"/>
    <property type="match status" value="1"/>
</dbReference>
<evidence type="ECO:0000313" key="8">
    <source>
        <dbReference type="EMBL" id="CCC15310.1"/>
    </source>
</evidence>
<feature type="transmembrane region" description="Helical" evidence="6">
    <location>
        <begin position="309"/>
        <end position="336"/>
    </location>
</feature>
<evidence type="ECO:0000256" key="1">
    <source>
        <dbReference type="ARBA" id="ARBA00004651"/>
    </source>
</evidence>
<dbReference type="InterPro" id="IPR036259">
    <property type="entry name" value="MFS_trans_sf"/>
</dbReference>
<dbReference type="Gene3D" id="1.20.1250.20">
    <property type="entry name" value="MFS general substrate transporter like domains"/>
    <property type="match status" value="1"/>
</dbReference>
<evidence type="ECO:0000256" key="6">
    <source>
        <dbReference type="SAM" id="Phobius"/>
    </source>
</evidence>
<protein>
    <submittedName>
        <fullName evidence="8">Putative transporter-membrane protein</fullName>
    </submittedName>
</protein>
<organism evidence="8">
    <name type="scientific">Lactiplantibacillus pentosus IG1</name>
    <dbReference type="NCBI Taxonomy" id="1042160"/>
    <lineage>
        <taxon>Bacteria</taxon>
        <taxon>Bacillati</taxon>
        <taxon>Bacillota</taxon>
        <taxon>Bacilli</taxon>
        <taxon>Lactobacillales</taxon>
        <taxon>Lactobacillaceae</taxon>
        <taxon>Lactiplantibacillus</taxon>
    </lineage>
</organism>
<dbReference type="PANTHER" id="PTHR23531:SF1">
    <property type="entry name" value="QUINOLENE RESISTANCE PROTEIN NORA"/>
    <property type="match status" value="1"/>
</dbReference>
<keyword evidence="2" id="KW-0813">Transport</keyword>
<feature type="transmembrane region" description="Helical" evidence="6">
    <location>
        <begin position="376"/>
        <end position="396"/>
    </location>
</feature>
<feature type="transmembrane region" description="Helical" evidence="6">
    <location>
        <begin position="281"/>
        <end position="303"/>
    </location>
</feature>
<dbReference type="InterPro" id="IPR011701">
    <property type="entry name" value="MFS"/>
</dbReference>
<feature type="transmembrane region" description="Helical" evidence="6">
    <location>
        <begin position="348"/>
        <end position="370"/>
    </location>
</feature>
<feature type="transmembrane region" description="Helical" evidence="6">
    <location>
        <begin position="167"/>
        <end position="189"/>
    </location>
</feature>
<evidence type="ECO:0000256" key="2">
    <source>
        <dbReference type="ARBA" id="ARBA00022448"/>
    </source>
</evidence>
<keyword evidence="5 6" id="KW-0472">Membrane</keyword>
<dbReference type="InterPro" id="IPR020846">
    <property type="entry name" value="MFS_dom"/>
</dbReference>
<accession>G0LYC6</accession>
<evidence type="ECO:0000256" key="5">
    <source>
        <dbReference type="ARBA" id="ARBA00023136"/>
    </source>
</evidence>
<feature type="domain" description="Major facilitator superfamily (MFS) profile" evidence="7">
    <location>
        <begin position="14"/>
        <end position="401"/>
    </location>
</feature>
<reference evidence="8" key="1">
    <citation type="journal article" date="2011" name="J. Bacteriol.">
        <title>Genome Sequence of Lactobacillus pentosus IG1, a Strain Isolated from Spanish-Style Green Olive Fermentations.</title>
        <authorList>
            <person name="Maldonado-Barragan A."/>
            <person name="Caballero-Guerrero B."/>
            <person name="Lucena-Padros H."/>
            <person name="Ruiz-Barba J.L."/>
        </authorList>
    </citation>
    <scope>NUCLEOTIDE SEQUENCE</scope>
    <source>
        <strain evidence="8">IG1</strain>
    </source>
</reference>
<dbReference type="InterPro" id="IPR052714">
    <property type="entry name" value="MFS_Exporter"/>
</dbReference>
<gene>
    <name evidence="8" type="ORF">LPENT_00005</name>
</gene>
<dbReference type="EMBL" id="FR874848">
    <property type="protein sequence ID" value="CCC15310.1"/>
    <property type="molecule type" value="Genomic_DNA"/>
</dbReference>
<feature type="transmembrane region" description="Helical" evidence="6">
    <location>
        <begin position="81"/>
        <end position="108"/>
    </location>
</feature>
<feature type="transmembrane region" description="Helical" evidence="6">
    <location>
        <begin position="50"/>
        <end position="69"/>
    </location>
</feature>
<keyword evidence="3 6" id="KW-0812">Transmembrane</keyword>
<sequence>MKRKSYREPLWTRKFVLLLITAIFMYITTFMFIPTLPLFARNLGVTDPSVGGIIILVYTISCLASRAIWGDTADHWERKPVYLVGVIIMATAAPFFGLVSSLGGILIIRALQGIGFSASSTSGSAIAADLVPASRLTEGIGYYTLANTIGMALGPGLGLNMFQRGSWWLFGAGTLIGIISLVTGLSLNYERKQSSVKKSSSVSQTAPHAKANSKLDMLFEKSVMPTCLVILFTIMPYGAIMAYIASYGINQGIENIGLYFSMYALSLFVVRLGVGRLSDRYGITAIIIPGIVLMFCGLIVLGWASNLTIFLISAILFGLGFGVVFPLLQATGYVFCSPDRRGVASATLFATADLAYGLGALILGIGIKFLGYAPAFGGLAIFTVVALILYISVLYPRLKKRRNVSKQ</sequence>
<dbReference type="AlphaFoldDB" id="G0LYC6"/>
<dbReference type="Pfam" id="PF07690">
    <property type="entry name" value="MFS_1"/>
    <property type="match status" value="1"/>
</dbReference>
<feature type="transmembrane region" description="Helical" evidence="6">
    <location>
        <begin position="223"/>
        <end position="244"/>
    </location>
</feature>
<dbReference type="PANTHER" id="PTHR23531">
    <property type="entry name" value="QUINOLENE RESISTANCE PROTEIN NORA"/>
    <property type="match status" value="1"/>
</dbReference>